<accession>A0A087UKX7</accession>
<evidence type="ECO:0000256" key="1">
    <source>
        <dbReference type="ARBA" id="ARBA00022723"/>
    </source>
</evidence>
<dbReference type="Pfam" id="PF06839">
    <property type="entry name" value="Zn_ribbon_GRF"/>
    <property type="match status" value="2"/>
</dbReference>
<dbReference type="InterPro" id="IPR010666">
    <property type="entry name" value="Znf_GRF"/>
</dbReference>
<feature type="compositionally biased region" description="Polar residues" evidence="5">
    <location>
        <begin position="139"/>
        <end position="161"/>
    </location>
</feature>
<dbReference type="Proteomes" id="UP000054359">
    <property type="component" value="Unassembled WGS sequence"/>
</dbReference>
<dbReference type="GO" id="GO:0008270">
    <property type="term" value="F:zinc ion binding"/>
    <property type="evidence" value="ECO:0007669"/>
    <property type="project" value="UniProtKB-KW"/>
</dbReference>
<reference evidence="7 8" key="1">
    <citation type="submission" date="2013-11" db="EMBL/GenBank/DDBJ databases">
        <title>Genome sequencing of Stegodyphus mimosarum.</title>
        <authorList>
            <person name="Bechsgaard J."/>
        </authorList>
    </citation>
    <scope>NUCLEOTIDE SEQUENCE [LARGE SCALE GENOMIC DNA]</scope>
</reference>
<dbReference type="STRING" id="407821.A0A087UKX7"/>
<sequence length="187" mass="20940">MSNSSDDIVCNCGKKAIVLTVRKEGPNTGRQFYKCSEMAEDKRCGFFLWKDDESAQSSQMNSHQRPENNFAFRHSANANENSAVLCRCSFEARLLTVSKEGINKGRQFYACSKPREQSCGFFQWADADEIHARNIPQTQLAAGSSDRSTSQSHRRPASSNLGGPANKRKCGICKERGHNRKNCPLNR</sequence>
<dbReference type="PANTHER" id="PTHR33680">
    <property type="entry name" value="OS07G0190500 PROTEIN"/>
    <property type="match status" value="1"/>
</dbReference>
<feature type="region of interest" description="Disordered" evidence="5">
    <location>
        <begin position="139"/>
        <end position="165"/>
    </location>
</feature>
<dbReference type="EMBL" id="KK120312">
    <property type="protein sequence ID" value="KFM78016.1"/>
    <property type="molecule type" value="Genomic_DNA"/>
</dbReference>
<evidence type="ECO:0000256" key="3">
    <source>
        <dbReference type="ARBA" id="ARBA00022833"/>
    </source>
</evidence>
<keyword evidence="8" id="KW-1185">Reference proteome</keyword>
<evidence type="ECO:0000313" key="7">
    <source>
        <dbReference type="EMBL" id="KFM78016.1"/>
    </source>
</evidence>
<keyword evidence="1" id="KW-0479">Metal-binding</keyword>
<dbReference type="PROSITE" id="PS51999">
    <property type="entry name" value="ZF_GRF"/>
    <property type="match status" value="2"/>
</dbReference>
<dbReference type="AlphaFoldDB" id="A0A087UKX7"/>
<dbReference type="GO" id="GO:0003676">
    <property type="term" value="F:nucleic acid binding"/>
    <property type="evidence" value="ECO:0007669"/>
    <property type="project" value="InterPro"/>
</dbReference>
<evidence type="ECO:0000256" key="5">
    <source>
        <dbReference type="SAM" id="MobiDB-lite"/>
    </source>
</evidence>
<keyword evidence="2 4" id="KW-0863">Zinc-finger</keyword>
<evidence type="ECO:0000259" key="6">
    <source>
        <dbReference type="PROSITE" id="PS51999"/>
    </source>
</evidence>
<gene>
    <name evidence="7" type="ORF">X975_02788</name>
</gene>
<evidence type="ECO:0000256" key="4">
    <source>
        <dbReference type="PROSITE-ProRule" id="PRU01343"/>
    </source>
</evidence>
<feature type="non-terminal residue" evidence="7">
    <location>
        <position position="187"/>
    </location>
</feature>
<dbReference type="OMA" id="HARNIPQ"/>
<dbReference type="SUPFAM" id="SSF57756">
    <property type="entry name" value="Retrovirus zinc finger-like domains"/>
    <property type="match status" value="1"/>
</dbReference>
<evidence type="ECO:0000313" key="8">
    <source>
        <dbReference type="Proteomes" id="UP000054359"/>
    </source>
</evidence>
<proteinExistence type="predicted"/>
<keyword evidence="7" id="KW-0413">Isomerase</keyword>
<organism evidence="7 8">
    <name type="scientific">Stegodyphus mimosarum</name>
    <name type="common">African social velvet spider</name>
    <dbReference type="NCBI Taxonomy" id="407821"/>
    <lineage>
        <taxon>Eukaryota</taxon>
        <taxon>Metazoa</taxon>
        <taxon>Ecdysozoa</taxon>
        <taxon>Arthropoda</taxon>
        <taxon>Chelicerata</taxon>
        <taxon>Arachnida</taxon>
        <taxon>Araneae</taxon>
        <taxon>Araneomorphae</taxon>
        <taxon>Entelegynae</taxon>
        <taxon>Eresoidea</taxon>
        <taxon>Eresidae</taxon>
        <taxon>Stegodyphus</taxon>
    </lineage>
</organism>
<protein>
    <submittedName>
        <fullName evidence="7">DNA topoisomerase 3-alpha</fullName>
    </submittedName>
</protein>
<feature type="domain" description="GRF-type" evidence="6">
    <location>
        <begin position="10"/>
        <end position="53"/>
    </location>
</feature>
<name>A0A087UKX7_STEMI</name>
<dbReference type="PANTHER" id="PTHR33680:SF1">
    <property type="entry name" value="OS05G0489500 PROTEIN"/>
    <property type="match status" value="1"/>
</dbReference>
<evidence type="ECO:0000256" key="2">
    <source>
        <dbReference type="ARBA" id="ARBA00022771"/>
    </source>
</evidence>
<feature type="domain" description="GRF-type" evidence="6">
    <location>
        <begin position="86"/>
        <end position="128"/>
    </location>
</feature>
<keyword evidence="3" id="KW-0862">Zinc</keyword>
<dbReference type="InterPro" id="IPR036875">
    <property type="entry name" value="Znf_CCHC_sf"/>
</dbReference>
<dbReference type="GO" id="GO:0016853">
    <property type="term" value="F:isomerase activity"/>
    <property type="evidence" value="ECO:0007669"/>
    <property type="project" value="UniProtKB-KW"/>
</dbReference>
<dbReference type="OrthoDB" id="430051at2759"/>